<feature type="compositionally biased region" description="Basic residues" evidence="1">
    <location>
        <begin position="195"/>
        <end position="204"/>
    </location>
</feature>
<dbReference type="AlphaFoldDB" id="A0A8H7PCQ0"/>
<feature type="compositionally biased region" description="Acidic residues" evidence="1">
    <location>
        <begin position="1"/>
        <end position="16"/>
    </location>
</feature>
<evidence type="ECO:0000313" key="2">
    <source>
        <dbReference type="EMBL" id="KAG2171493.1"/>
    </source>
</evidence>
<feature type="compositionally biased region" description="Basic and acidic residues" evidence="1">
    <location>
        <begin position="275"/>
        <end position="290"/>
    </location>
</feature>
<feature type="compositionally biased region" description="Polar residues" evidence="1">
    <location>
        <begin position="123"/>
        <end position="137"/>
    </location>
</feature>
<dbReference type="Proteomes" id="UP000654370">
    <property type="component" value="Unassembled WGS sequence"/>
</dbReference>
<feature type="region of interest" description="Disordered" evidence="1">
    <location>
        <begin position="75"/>
        <end position="137"/>
    </location>
</feature>
<organism evidence="2 3">
    <name type="scientific">Mortierella isabellina</name>
    <name type="common">Filamentous fungus</name>
    <name type="synonym">Umbelopsis isabellina</name>
    <dbReference type="NCBI Taxonomy" id="91625"/>
    <lineage>
        <taxon>Eukaryota</taxon>
        <taxon>Fungi</taxon>
        <taxon>Fungi incertae sedis</taxon>
        <taxon>Mucoromycota</taxon>
        <taxon>Mucoromycotina</taxon>
        <taxon>Umbelopsidomycetes</taxon>
        <taxon>Umbelopsidales</taxon>
        <taxon>Umbelopsidaceae</taxon>
        <taxon>Umbelopsis</taxon>
    </lineage>
</organism>
<feature type="compositionally biased region" description="Polar residues" evidence="1">
    <location>
        <begin position="75"/>
        <end position="86"/>
    </location>
</feature>
<reference evidence="2" key="1">
    <citation type="submission" date="2020-12" db="EMBL/GenBank/DDBJ databases">
        <title>Metabolic potential, ecology and presence of endohyphal bacteria is reflected in genomic diversity of Mucoromycotina.</title>
        <authorList>
            <person name="Muszewska A."/>
            <person name="Okrasinska A."/>
            <person name="Steczkiewicz K."/>
            <person name="Drgas O."/>
            <person name="Orlowska M."/>
            <person name="Perlinska-Lenart U."/>
            <person name="Aleksandrzak-Piekarczyk T."/>
            <person name="Szatraj K."/>
            <person name="Zielenkiewicz U."/>
            <person name="Pilsyk S."/>
            <person name="Malc E."/>
            <person name="Mieczkowski P."/>
            <person name="Kruszewska J.S."/>
            <person name="Biernat P."/>
            <person name="Pawlowska J."/>
        </authorList>
    </citation>
    <scope>NUCLEOTIDE SEQUENCE</scope>
    <source>
        <strain evidence="2">WA0000067209</strain>
    </source>
</reference>
<proteinExistence type="predicted"/>
<comment type="caution">
    <text evidence="2">The sequence shown here is derived from an EMBL/GenBank/DDBJ whole genome shotgun (WGS) entry which is preliminary data.</text>
</comment>
<evidence type="ECO:0000256" key="1">
    <source>
        <dbReference type="SAM" id="MobiDB-lite"/>
    </source>
</evidence>
<gene>
    <name evidence="2" type="ORF">INT43_009154</name>
</gene>
<dbReference type="EMBL" id="JAEPQZ010000021">
    <property type="protein sequence ID" value="KAG2171493.1"/>
    <property type="molecule type" value="Genomic_DNA"/>
</dbReference>
<keyword evidence="3" id="KW-1185">Reference proteome</keyword>
<feature type="region of interest" description="Disordered" evidence="1">
    <location>
        <begin position="1"/>
        <end position="25"/>
    </location>
</feature>
<name>A0A8H7PCQ0_MORIS</name>
<sequence length="327" mass="36918">MDDVESNDSIEDESTSDDQSLLTADGLPRTRWLSERFNFNTETSDMDDEFDVDKWPSFAPIATSIGINRHRFSFSSPRTKVSPFSQSDDHILDDSNENDTGEVKPNEDVDSPIDTGLEYITLDSPNSTGQGQDPVLQDTTMGEASIDIRLTDEQTLADSTDILAYKEQAENGQMANSNGEILKNNALESSIHSKSALKSHKFKGNQKDGKNLDGPLSSFRRLISNPMKKPTTSSEVNTEEDDNLTRFGPMTLQEKRRRQAKRAEQLKFWRVREEREAREARLNSRREALEGRSSNAKRAAPAESPSPLRKAVKFNLKRNRIIQFNDE</sequence>
<dbReference type="OrthoDB" id="2282915at2759"/>
<protein>
    <submittedName>
        <fullName evidence="2">Uncharacterized protein</fullName>
    </submittedName>
</protein>
<evidence type="ECO:0000313" key="3">
    <source>
        <dbReference type="Proteomes" id="UP000654370"/>
    </source>
</evidence>
<feature type="region of interest" description="Disordered" evidence="1">
    <location>
        <begin position="192"/>
        <end position="263"/>
    </location>
</feature>
<accession>A0A8H7PCQ0</accession>
<feature type="region of interest" description="Disordered" evidence="1">
    <location>
        <begin position="275"/>
        <end position="311"/>
    </location>
</feature>